<dbReference type="Proteomes" id="UP000295509">
    <property type="component" value="Unassembled WGS sequence"/>
</dbReference>
<reference evidence="1 2" key="1">
    <citation type="submission" date="2019-03" db="EMBL/GenBank/DDBJ databases">
        <title>Genomic Encyclopedia of Type Strains, Phase III (KMG-III): the genomes of soil and plant-associated and newly described type strains.</title>
        <authorList>
            <person name="Whitman W."/>
        </authorList>
    </citation>
    <scope>NUCLEOTIDE SEQUENCE [LARGE SCALE GENOMIC DNA]</scope>
    <source>
        <strain evidence="1 2">LMG 29544</strain>
    </source>
</reference>
<proteinExistence type="predicted"/>
<name>A0A4R8LY90_9BURK</name>
<evidence type="ECO:0000313" key="1">
    <source>
        <dbReference type="EMBL" id="TDY52176.1"/>
    </source>
</evidence>
<dbReference type="AlphaFoldDB" id="A0A4R8LY90"/>
<gene>
    <name evidence="1" type="ORF">BX592_10560</name>
</gene>
<comment type="caution">
    <text evidence="1">The sequence shown here is derived from an EMBL/GenBank/DDBJ whole genome shotgun (WGS) entry which is preliminary data.</text>
</comment>
<keyword evidence="2" id="KW-1185">Reference proteome</keyword>
<dbReference type="EMBL" id="SORE01000005">
    <property type="protein sequence ID" value="TDY52176.1"/>
    <property type="molecule type" value="Genomic_DNA"/>
</dbReference>
<accession>A0A4R8LY90</accession>
<protein>
    <submittedName>
        <fullName evidence="1">Uncharacterized protein</fullName>
    </submittedName>
</protein>
<dbReference type="RefSeq" id="WP_166676319.1">
    <property type="nucleotide sequence ID" value="NZ_JBHLUW010000027.1"/>
</dbReference>
<evidence type="ECO:0000313" key="2">
    <source>
        <dbReference type="Proteomes" id="UP000295509"/>
    </source>
</evidence>
<organism evidence="1 2">
    <name type="scientific">Paraburkholderia rhizosphaerae</name>
    <dbReference type="NCBI Taxonomy" id="480658"/>
    <lineage>
        <taxon>Bacteria</taxon>
        <taxon>Pseudomonadati</taxon>
        <taxon>Pseudomonadota</taxon>
        <taxon>Betaproteobacteria</taxon>
        <taxon>Burkholderiales</taxon>
        <taxon>Burkholderiaceae</taxon>
        <taxon>Paraburkholderia</taxon>
    </lineage>
</organism>
<sequence length="53" mass="6050">MEEFPDNVCFASKLLFKWTSVLPAWLHDLTLGLLQKRLQSQGKLLVLLPLKIG</sequence>